<evidence type="ECO:0000313" key="2">
    <source>
        <dbReference type="EMBL" id="CAG9276578.1"/>
    </source>
</evidence>
<dbReference type="PANTHER" id="PTHR13887">
    <property type="entry name" value="GLUTATHIONE S-TRANSFERASE KAPPA"/>
    <property type="match status" value="1"/>
</dbReference>
<evidence type="ECO:0000259" key="1">
    <source>
        <dbReference type="Pfam" id="PF01323"/>
    </source>
</evidence>
<name>A0A8J9S1C3_PHATR</name>
<dbReference type="InterPro" id="IPR036249">
    <property type="entry name" value="Thioredoxin-like_sf"/>
</dbReference>
<dbReference type="PANTHER" id="PTHR13887:SF41">
    <property type="entry name" value="THIOREDOXIN SUPERFAMILY PROTEIN"/>
    <property type="match status" value="1"/>
</dbReference>
<dbReference type="Gene3D" id="3.40.30.10">
    <property type="entry name" value="Glutaredoxin"/>
    <property type="match status" value="1"/>
</dbReference>
<accession>A0A8J9S1C3</accession>
<proteinExistence type="predicted"/>
<dbReference type="GO" id="GO:0016491">
    <property type="term" value="F:oxidoreductase activity"/>
    <property type="evidence" value="ECO:0007669"/>
    <property type="project" value="InterPro"/>
</dbReference>
<dbReference type="CDD" id="cd03024">
    <property type="entry name" value="DsbA_FrnE"/>
    <property type="match status" value="1"/>
</dbReference>
<dbReference type="Proteomes" id="UP000836788">
    <property type="component" value="Chromosome 1"/>
</dbReference>
<dbReference type="InterPro" id="IPR001853">
    <property type="entry name" value="DSBA-like_thioredoxin_dom"/>
</dbReference>
<feature type="domain" description="DSBA-like thioredoxin" evidence="1">
    <location>
        <begin position="51"/>
        <end position="234"/>
    </location>
</feature>
<dbReference type="SUPFAM" id="SSF52833">
    <property type="entry name" value="Thioredoxin-like"/>
    <property type="match status" value="1"/>
</dbReference>
<dbReference type="EMBL" id="OU594942">
    <property type="protein sequence ID" value="CAG9276578.1"/>
    <property type="molecule type" value="Genomic_DNA"/>
</dbReference>
<dbReference type="AlphaFoldDB" id="A0A8J9S1C3"/>
<gene>
    <name evidence="2" type="ORF">PTTT1_LOCUS1151</name>
</gene>
<protein>
    <recommendedName>
        <fullName evidence="1">DSBA-like thioredoxin domain-containing protein</fullName>
    </recommendedName>
</protein>
<reference evidence="2" key="1">
    <citation type="submission" date="2022-02" db="EMBL/GenBank/DDBJ databases">
        <authorList>
            <person name="Giguere J D."/>
        </authorList>
    </citation>
    <scope>NUCLEOTIDE SEQUENCE</scope>
    <source>
        <strain evidence="2">CCAP 1055/1</strain>
    </source>
</reference>
<sequence>MTNSDNHADIIEACEGGVCRPRGVADNARASTAIPTERAESTDNKKLSIKIDIISDTMCPWCFVGKRNLETALRMVPEISAEVNWLPFFLDKNLPEEGKLVKDYYIQNYGDPNAGERMMPHLIQAGKKSGIEFGSAFVEAERLFPTIRSHRLIEYAKRQGKQNQMVEELFHIYYEEGKRLNSVSDLENAANAVGLNGDVRAYLLSDQDEKEVFETAAKIKKDASGVPTFLFSRSDLPEMKPVSFSGGQPPTSFLAIFKHLSTASDDDS</sequence>
<dbReference type="Pfam" id="PF01323">
    <property type="entry name" value="DSBA"/>
    <property type="match status" value="1"/>
</dbReference>
<organism evidence="2">
    <name type="scientific">Phaeodactylum tricornutum</name>
    <name type="common">Diatom</name>
    <dbReference type="NCBI Taxonomy" id="2850"/>
    <lineage>
        <taxon>Eukaryota</taxon>
        <taxon>Sar</taxon>
        <taxon>Stramenopiles</taxon>
        <taxon>Ochrophyta</taxon>
        <taxon>Bacillariophyta</taxon>
        <taxon>Bacillariophyceae</taxon>
        <taxon>Bacillariophycidae</taxon>
        <taxon>Naviculales</taxon>
        <taxon>Phaeodactylaceae</taxon>
        <taxon>Phaeodactylum</taxon>
    </lineage>
</organism>